<evidence type="ECO:0000256" key="3">
    <source>
        <dbReference type="ARBA" id="ARBA00022679"/>
    </source>
</evidence>
<keyword evidence="1 5" id="KW-0169">Cobalamin biosynthesis</keyword>
<dbReference type="AlphaFoldDB" id="A0A140LB20"/>
<gene>
    <name evidence="5 6" type="primary">cbiD</name>
    <name evidence="6" type="ORF">AN618_09430</name>
</gene>
<dbReference type="Pfam" id="PF01888">
    <property type="entry name" value="CbiD"/>
    <property type="match status" value="1"/>
</dbReference>
<comment type="similarity">
    <text evidence="5">Belongs to the CbiD family.</text>
</comment>
<evidence type="ECO:0000313" key="7">
    <source>
        <dbReference type="Proteomes" id="UP000070427"/>
    </source>
</evidence>
<protein>
    <recommendedName>
        <fullName evidence="5">Cobalt-precorrin-5B C(1)-methyltransferase</fullName>
        <ecNumber evidence="5">2.1.1.195</ecNumber>
    </recommendedName>
    <alternativeName>
        <fullName evidence="5">Cobalt-precorrin-6A synthase</fullName>
    </alternativeName>
</protein>
<dbReference type="InterPro" id="IPR002748">
    <property type="entry name" value="CbiD"/>
</dbReference>
<dbReference type="GO" id="GO:0043780">
    <property type="term" value="F:cobalt-precorrin-5B C1-methyltransferase activity"/>
    <property type="evidence" value="ECO:0007669"/>
    <property type="project" value="RHEA"/>
</dbReference>
<dbReference type="GO" id="GO:0032259">
    <property type="term" value="P:methylation"/>
    <property type="evidence" value="ECO:0007669"/>
    <property type="project" value="UniProtKB-KW"/>
</dbReference>
<dbReference type="PIRSF" id="PIRSF026782">
    <property type="entry name" value="CbiD"/>
    <property type="match status" value="1"/>
</dbReference>
<dbReference type="Proteomes" id="UP000070427">
    <property type="component" value="Unassembled WGS sequence"/>
</dbReference>
<proteinExistence type="inferred from homology"/>
<keyword evidence="3 5" id="KW-0808">Transferase</keyword>
<dbReference type="HAMAP" id="MF_00787">
    <property type="entry name" value="CbiD"/>
    <property type="match status" value="1"/>
</dbReference>
<keyword evidence="4 5" id="KW-0949">S-adenosyl-L-methionine</keyword>
<reference evidence="6 7" key="1">
    <citation type="submission" date="2015-12" db="EMBL/GenBank/DDBJ databases">
        <title>Draft genome sequnece of Fervidicola ferrireducens strain Y170.</title>
        <authorList>
            <person name="Patel B.K."/>
        </authorList>
    </citation>
    <scope>NUCLEOTIDE SEQUENCE [LARGE SCALE GENOMIC DNA]</scope>
    <source>
        <strain evidence="6 7">Y170</strain>
    </source>
</reference>
<dbReference type="GO" id="GO:0019251">
    <property type="term" value="P:anaerobic cobalamin biosynthetic process"/>
    <property type="evidence" value="ECO:0007669"/>
    <property type="project" value="UniProtKB-UniRule"/>
</dbReference>
<dbReference type="SUPFAM" id="SSF111342">
    <property type="entry name" value="CbiD-like"/>
    <property type="match status" value="1"/>
</dbReference>
<dbReference type="UniPathway" id="UPA00148">
    <property type="reaction ID" value="UER00227"/>
</dbReference>
<name>A0A140LB20_9FIRM</name>
<comment type="catalytic activity">
    <reaction evidence="5">
        <text>Co-precorrin-5B + S-adenosyl-L-methionine = Co-precorrin-6A + S-adenosyl-L-homocysteine</text>
        <dbReference type="Rhea" id="RHEA:26285"/>
        <dbReference type="ChEBI" id="CHEBI:57856"/>
        <dbReference type="ChEBI" id="CHEBI:59789"/>
        <dbReference type="ChEBI" id="CHEBI:60063"/>
        <dbReference type="ChEBI" id="CHEBI:60064"/>
        <dbReference type="EC" id="2.1.1.195"/>
    </reaction>
</comment>
<dbReference type="EMBL" id="LOED01000008">
    <property type="protein sequence ID" value="KXG77745.1"/>
    <property type="molecule type" value="Genomic_DNA"/>
</dbReference>
<dbReference type="OrthoDB" id="6439987at2"/>
<evidence type="ECO:0000256" key="5">
    <source>
        <dbReference type="HAMAP-Rule" id="MF_00787"/>
    </source>
</evidence>
<dbReference type="Gene3D" id="3.30.2110.10">
    <property type="entry name" value="CbiD-like"/>
    <property type="match status" value="1"/>
</dbReference>
<evidence type="ECO:0000313" key="6">
    <source>
        <dbReference type="EMBL" id="KXG77745.1"/>
    </source>
</evidence>
<organism evidence="6 7">
    <name type="scientific">Fervidicola ferrireducens</name>
    <dbReference type="NCBI Taxonomy" id="520764"/>
    <lineage>
        <taxon>Bacteria</taxon>
        <taxon>Bacillati</taxon>
        <taxon>Bacillota</taxon>
        <taxon>Clostridia</taxon>
        <taxon>Thermosediminibacterales</taxon>
        <taxon>Thermosediminibacteraceae</taxon>
        <taxon>Fervidicola</taxon>
    </lineage>
</organism>
<dbReference type="InParanoid" id="A0A140LB20"/>
<dbReference type="EC" id="2.1.1.195" evidence="5"/>
<keyword evidence="2 5" id="KW-0489">Methyltransferase</keyword>
<dbReference type="NCBIfam" id="TIGR00312">
    <property type="entry name" value="cbiD"/>
    <property type="match status" value="1"/>
</dbReference>
<evidence type="ECO:0000256" key="2">
    <source>
        <dbReference type="ARBA" id="ARBA00022603"/>
    </source>
</evidence>
<dbReference type="InterPro" id="IPR036074">
    <property type="entry name" value="CbiD_sf"/>
</dbReference>
<sequence>MSDYILKDGKKLRLGYTTGSCAAASAKAATMALFSGTAPEYVKIETPAGKVLTIKVEGWEKGDGWAKCAVKKDGGDDPDVTHGLLVWARVEKKTSGGIEITAGEGIGIVTKPGLPVKPGRPAINPKPMEMITREVSKVLPEGEGVRVILSIPGGEKVAEKTFNPRLGIIGGLSILGTTGIVTPMSTESLKETLALELSVLSAEGVKSFVLTPGNYGRDFAKKAGFDDRVIISCGNFIGFALQKAVEYGFEKVCIVGDIGKLVKVAAGIFDTSNKTADARAEIITAYGALFGAKEVTLKKLINATTTVEALDILEEGGVDLESFCSFIANRVRERCLLFTRYKLKIAVYLISRERGLLARAGE</sequence>
<dbReference type="PANTHER" id="PTHR35863">
    <property type="entry name" value="COBALT-PRECORRIN-5B C(1)-METHYLTRANSFERASE"/>
    <property type="match status" value="1"/>
</dbReference>
<comment type="pathway">
    <text evidence="5">Cofactor biosynthesis; adenosylcobalamin biosynthesis; cob(II)yrinate a,c-diamide from sirohydrochlorin (anaerobic route): step 6/10.</text>
</comment>
<comment type="function">
    <text evidence="5">Catalyzes the methylation of C-1 in cobalt-precorrin-5B to form cobalt-precorrin-6A.</text>
</comment>
<evidence type="ECO:0000256" key="1">
    <source>
        <dbReference type="ARBA" id="ARBA00022573"/>
    </source>
</evidence>
<dbReference type="STRING" id="520764.AN618_09430"/>
<dbReference type="PATRIC" id="fig|520764.3.peg.978"/>
<accession>A0A140LB20</accession>
<evidence type="ECO:0000256" key="4">
    <source>
        <dbReference type="ARBA" id="ARBA00022691"/>
    </source>
</evidence>
<dbReference type="PANTHER" id="PTHR35863:SF1">
    <property type="entry name" value="COBALT-PRECORRIN-5B C(1)-METHYLTRANSFERASE"/>
    <property type="match status" value="1"/>
</dbReference>
<comment type="caution">
    <text evidence="6">The sequence shown here is derived from an EMBL/GenBank/DDBJ whole genome shotgun (WGS) entry which is preliminary data.</text>
</comment>
<dbReference type="RefSeq" id="WP_157081628.1">
    <property type="nucleotide sequence ID" value="NZ_LOED01000008.1"/>
</dbReference>
<keyword evidence="7" id="KW-1185">Reference proteome</keyword>